<feature type="domain" description="Pseudouridine synthase I TruA alpha/beta" evidence="8">
    <location>
        <begin position="147"/>
        <end position="247"/>
    </location>
</feature>
<dbReference type="Gene3D" id="3.30.70.660">
    <property type="entry name" value="Pseudouridine synthase I, catalytic domain, C-terminal subdomain"/>
    <property type="match status" value="1"/>
</dbReference>
<dbReference type="AlphaFoldDB" id="A8ZTL2"/>
<dbReference type="OrthoDB" id="9811823at2"/>
<dbReference type="GO" id="GO:0160147">
    <property type="term" value="F:tRNA pseudouridine(38-40) synthase activity"/>
    <property type="evidence" value="ECO:0007669"/>
    <property type="project" value="UniProtKB-EC"/>
</dbReference>
<dbReference type="InterPro" id="IPR020097">
    <property type="entry name" value="PsdUridine_synth_TruA_a/b_dom"/>
</dbReference>
<dbReference type="InterPro" id="IPR020094">
    <property type="entry name" value="TruA/RsuA/RluB/E/F_N"/>
</dbReference>
<evidence type="ECO:0000256" key="2">
    <source>
        <dbReference type="ARBA" id="ARBA00022694"/>
    </source>
</evidence>
<dbReference type="STRING" id="96561.Dole_0466"/>
<dbReference type="PANTHER" id="PTHR11142:SF0">
    <property type="entry name" value="TRNA PSEUDOURIDINE SYNTHASE-LIKE 1"/>
    <property type="match status" value="1"/>
</dbReference>
<dbReference type="CDD" id="cd02570">
    <property type="entry name" value="PseudoU_synth_EcTruA"/>
    <property type="match status" value="1"/>
</dbReference>
<keyword evidence="2 4" id="KW-0819">tRNA processing</keyword>
<evidence type="ECO:0000256" key="7">
    <source>
        <dbReference type="RuleBase" id="RU003792"/>
    </source>
</evidence>
<comment type="similarity">
    <text evidence="1 4 7">Belongs to the tRNA pseudouridine synthase TruA family.</text>
</comment>
<comment type="caution">
    <text evidence="4">Lacks conserved residue(s) required for the propagation of feature annotation.</text>
</comment>
<dbReference type="SUPFAM" id="SSF55120">
    <property type="entry name" value="Pseudouridine synthase"/>
    <property type="match status" value="1"/>
</dbReference>
<comment type="catalytic activity">
    <reaction evidence="4 7">
        <text>uridine(38/39/40) in tRNA = pseudouridine(38/39/40) in tRNA</text>
        <dbReference type="Rhea" id="RHEA:22376"/>
        <dbReference type="Rhea" id="RHEA-COMP:10085"/>
        <dbReference type="Rhea" id="RHEA-COMP:10087"/>
        <dbReference type="ChEBI" id="CHEBI:65314"/>
        <dbReference type="ChEBI" id="CHEBI:65315"/>
        <dbReference type="EC" id="5.4.99.12"/>
    </reaction>
</comment>
<organism evidence="9 10">
    <name type="scientific">Desulfosudis oleivorans (strain DSM 6200 / JCM 39069 / Hxd3)</name>
    <name type="common">Desulfococcus oleovorans</name>
    <dbReference type="NCBI Taxonomy" id="96561"/>
    <lineage>
        <taxon>Bacteria</taxon>
        <taxon>Pseudomonadati</taxon>
        <taxon>Thermodesulfobacteriota</taxon>
        <taxon>Desulfobacteria</taxon>
        <taxon>Desulfobacterales</taxon>
        <taxon>Desulfosudaceae</taxon>
        <taxon>Desulfosudis</taxon>
    </lineage>
</organism>
<dbReference type="KEGG" id="dol:Dole_0466"/>
<dbReference type="FunFam" id="3.30.70.580:FF:000001">
    <property type="entry name" value="tRNA pseudouridine synthase A"/>
    <property type="match status" value="1"/>
</dbReference>
<evidence type="ECO:0000256" key="3">
    <source>
        <dbReference type="ARBA" id="ARBA00023235"/>
    </source>
</evidence>
<reference evidence="9 10" key="1">
    <citation type="submission" date="2007-10" db="EMBL/GenBank/DDBJ databases">
        <title>Complete sequence of Desulfococcus oleovorans Hxd3.</title>
        <authorList>
            <consortium name="US DOE Joint Genome Institute"/>
            <person name="Copeland A."/>
            <person name="Lucas S."/>
            <person name="Lapidus A."/>
            <person name="Barry K."/>
            <person name="Glavina del Rio T."/>
            <person name="Dalin E."/>
            <person name="Tice H."/>
            <person name="Pitluck S."/>
            <person name="Kiss H."/>
            <person name="Brettin T."/>
            <person name="Bruce D."/>
            <person name="Detter J.C."/>
            <person name="Han C."/>
            <person name="Schmutz J."/>
            <person name="Larimer F."/>
            <person name="Land M."/>
            <person name="Hauser L."/>
            <person name="Kyrpides N."/>
            <person name="Kim E."/>
            <person name="Wawrik B."/>
            <person name="Richardson P."/>
        </authorList>
    </citation>
    <scope>NUCLEOTIDE SEQUENCE [LARGE SCALE GENOMIC DNA]</scope>
    <source>
        <strain evidence="10">DSM 6200 / JCM 39069 / Hxd3</strain>
    </source>
</reference>
<dbReference type="InterPro" id="IPR001406">
    <property type="entry name" value="PsdUridine_synth_TruA"/>
</dbReference>
<dbReference type="Proteomes" id="UP000008561">
    <property type="component" value="Chromosome"/>
</dbReference>
<feature type="active site" description="Nucleophile" evidence="4 5">
    <location>
        <position position="53"/>
    </location>
</feature>
<keyword evidence="3 4" id="KW-0413">Isomerase</keyword>
<protein>
    <recommendedName>
        <fullName evidence="4">tRNA pseudouridine synthase A</fullName>
        <ecNumber evidence="4">5.4.99.12</ecNumber>
    </recommendedName>
    <alternativeName>
        <fullName evidence="4">tRNA pseudouridine(38-40) synthase</fullName>
    </alternativeName>
    <alternativeName>
        <fullName evidence="4">tRNA pseudouridylate synthase I</fullName>
    </alternativeName>
    <alternativeName>
        <fullName evidence="4">tRNA-uridine isomerase I</fullName>
    </alternativeName>
</protein>
<feature type="domain" description="Pseudouridine synthase I TruA alpha/beta" evidence="8">
    <location>
        <begin position="8"/>
        <end position="105"/>
    </location>
</feature>
<dbReference type="eggNOG" id="COG0101">
    <property type="taxonomic scope" value="Bacteria"/>
</dbReference>
<dbReference type="HOGENOM" id="CLU_014673_0_1_7"/>
<evidence type="ECO:0000256" key="5">
    <source>
        <dbReference type="PIRSR" id="PIRSR001430-1"/>
    </source>
</evidence>
<dbReference type="GO" id="GO:0003723">
    <property type="term" value="F:RNA binding"/>
    <property type="evidence" value="ECO:0007669"/>
    <property type="project" value="InterPro"/>
</dbReference>
<dbReference type="EC" id="5.4.99.12" evidence="4"/>
<dbReference type="NCBIfam" id="TIGR00071">
    <property type="entry name" value="hisT_truA"/>
    <property type="match status" value="1"/>
</dbReference>
<evidence type="ECO:0000313" key="10">
    <source>
        <dbReference type="Proteomes" id="UP000008561"/>
    </source>
</evidence>
<proteinExistence type="inferred from homology"/>
<feature type="binding site" evidence="4 6">
    <location>
        <position position="111"/>
    </location>
    <ligand>
        <name>substrate</name>
    </ligand>
</feature>
<dbReference type="InterPro" id="IPR020095">
    <property type="entry name" value="PsdUridine_synth_TruA_C"/>
</dbReference>
<dbReference type="Gene3D" id="3.30.70.580">
    <property type="entry name" value="Pseudouridine synthase I, catalytic domain, N-terminal subdomain"/>
    <property type="match status" value="1"/>
</dbReference>
<dbReference type="InterPro" id="IPR020103">
    <property type="entry name" value="PsdUridine_synth_cat_dom_sf"/>
</dbReference>
<evidence type="ECO:0000256" key="1">
    <source>
        <dbReference type="ARBA" id="ARBA00009375"/>
    </source>
</evidence>
<name>A8ZTL2_DESOH</name>
<dbReference type="RefSeq" id="WP_012173895.1">
    <property type="nucleotide sequence ID" value="NC_009943.1"/>
</dbReference>
<gene>
    <name evidence="4" type="primary">truA</name>
    <name evidence="9" type="ordered locus">Dole_0466</name>
</gene>
<dbReference type="Pfam" id="PF01416">
    <property type="entry name" value="PseudoU_synth_1"/>
    <property type="match status" value="2"/>
</dbReference>
<evidence type="ECO:0000313" key="9">
    <source>
        <dbReference type="EMBL" id="ABW66276.1"/>
    </source>
</evidence>
<dbReference type="EMBL" id="CP000859">
    <property type="protein sequence ID" value="ABW66276.1"/>
    <property type="molecule type" value="Genomic_DNA"/>
</dbReference>
<evidence type="ECO:0000259" key="8">
    <source>
        <dbReference type="Pfam" id="PF01416"/>
    </source>
</evidence>
<dbReference type="PIRSF" id="PIRSF001430">
    <property type="entry name" value="tRNA_psdUrid_synth"/>
    <property type="match status" value="1"/>
</dbReference>
<keyword evidence="10" id="KW-1185">Reference proteome</keyword>
<sequence>MKKNFRLIIEYDGACFHGWQIQKDLRTVQGEITGALASITGQAVSVIGSGRTDAGVHAMAQVASFICDTRLEPGTLQKALNGILAKDIVIHDCREVSLNFHARYSAKSKTYRYRILNRNLPAALYRGYAWHIKKPLDLGAMTAALPHILGRHDFSSFEGTGSPKASSVRHVTAATFNMAEDGYLAFEITADGFLKHMVRNIVGTLVEVGLGKKTPEAVADILAAKDRSRAGATAPGHGLFLVRVNYEPSPDP</sequence>
<dbReference type="PANTHER" id="PTHR11142">
    <property type="entry name" value="PSEUDOURIDYLATE SYNTHASE"/>
    <property type="match status" value="1"/>
</dbReference>
<evidence type="ECO:0000256" key="6">
    <source>
        <dbReference type="PIRSR" id="PIRSR001430-2"/>
    </source>
</evidence>
<dbReference type="GO" id="GO:0031119">
    <property type="term" value="P:tRNA pseudouridine synthesis"/>
    <property type="evidence" value="ECO:0007669"/>
    <property type="project" value="UniProtKB-UniRule"/>
</dbReference>
<evidence type="ECO:0000256" key="4">
    <source>
        <dbReference type="HAMAP-Rule" id="MF_00171"/>
    </source>
</evidence>
<comment type="subunit">
    <text evidence="4">Homodimer.</text>
</comment>
<dbReference type="HAMAP" id="MF_00171">
    <property type="entry name" value="TruA"/>
    <property type="match status" value="1"/>
</dbReference>
<comment type="function">
    <text evidence="4">Formation of pseudouridine at positions 38, 39 and 40 in the anticodon stem and loop of transfer RNAs.</text>
</comment>
<accession>A8ZTL2</accession>